<comment type="caution">
    <text evidence="1">The sequence shown here is derived from an EMBL/GenBank/DDBJ whole genome shotgun (WGS) entry which is preliminary data.</text>
</comment>
<proteinExistence type="predicted"/>
<protein>
    <submittedName>
        <fullName evidence="1">Uncharacterized protein</fullName>
    </submittedName>
</protein>
<evidence type="ECO:0000313" key="1">
    <source>
        <dbReference type="EMBL" id="GJC89554.1"/>
    </source>
</evidence>
<sequence>MLLHVNLTDGVASKQKHPDRFRLYAVTNPGLGAREAEHGHMELEFPGPMPDHLGVSVTVTDYTRVDQHGHKHGVINSAFNVLDQEHVFTAYYIIGLGQPGEMMIRSFNVEGVRLHLQRAGFIDTE</sequence>
<dbReference type="AlphaFoldDB" id="A0AA37GZ71"/>
<gene>
    <name evidence="1" type="ORF">ColLi_12392</name>
</gene>
<dbReference type="Proteomes" id="UP001055172">
    <property type="component" value="Unassembled WGS sequence"/>
</dbReference>
<dbReference type="EMBL" id="BPPX01000043">
    <property type="protein sequence ID" value="GJC89554.1"/>
    <property type="molecule type" value="Genomic_DNA"/>
</dbReference>
<reference evidence="1 2" key="1">
    <citation type="submission" date="2021-07" db="EMBL/GenBank/DDBJ databases">
        <title>Genome data of Colletotrichum spaethianum.</title>
        <authorList>
            <person name="Utami Y.D."/>
            <person name="Hiruma K."/>
        </authorList>
    </citation>
    <scope>NUCLEOTIDE SEQUENCE [LARGE SCALE GENOMIC DNA]</scope>
    <source>
        <strain evidence="1 2">MAFF 242679</strain>
    </source>
</reference>
<accession>A0AA37GZ71</accession>
<keyword evidence="2" id="KW-1185">Reference proteome</keyword>
<organism evidence="1 2">
    <name type="scientific">Colletotrichum liriopes</name>
    <dbReference type="NCBI Taxonomy" id="708192"/>
    <lineage>
        <taxon>Eukaryota</taxon>
        <taxon>Fungi</taxon>
        <taxon>Dikarya</taxon>
        <taxon>Ascomycota</taxon>
        <taxon>Pezizomycotina</taxon>
        <taxon>Sordariomycetes</taxon>
        <taxon>Hypocreomycetidae</taxon>
        <taxon>Glomerellales</taxon>
        <taxon>Glomerellaceae</taxon>
        <taxon>Colletotrichum</taxon>
        <taxon>Colletotrichum spaethianum species complex</taxon>
    </lineage>
</organism>
<evidence type="ECO:0000313" key="2">
    <source>
        <dbReference type="Proteomes" id="UP001055172"/>
    </source>
</evidence>
<name>A0AA37GZ71_9PEZI</name>